<protein>
    <recommendedName>
        <fullName evidence="4">Polysaccharide chain length determinant N-terminal domain-containing protein</fullName>
    </recommendedName>
</protein>
<dbReference type="PANTHER" id="PTHR32309">
    <property type="entry name" value="TYROSINE-PROTEIN KINASE"/>
    <property type="match status" value="1"/>
</dbReference>
<dbReference type="GO" id="GO:0005886">
    <property type="term" value="C:plasma membrane"/>
    <property type="evidence" value="ECO:0007669"/>
    <property type="project" value="TreeGrafter"/>
</dbReference>
<feature type="region of interest" description="Disordered" evidence="1">
    <location>
        <begin position="1"/>
        <end position="22"/>
    </location>
</feature>
<proteinExistence type="predicted"/>
<accession>A0A8J3LVH6</accession>
<dbReference type="Proteomes" id="UP000630097">
    <property type="component" value="Unassembled WGS sequence"/>
</dbReference>
<dbReference type="AlphaFoldDB" id="A0A8J3LVH6"/>
<keyword evidence="3" id="KW-1185">Reference proteome</keyword>
<evidence type="ECO:0000313" key="3">
    <source>
        <dbReference type="Proteomes" id="UP000630097"/>
    </source>
</evidence>
<reference evidence="2 3" key="1">
    <citation type="submission" date="2021-01" db="EMBL/GenBank/DDBJ databases">
        <title>Whole genome shotgun sequence of Planotetraspora kaengkrachanensis NBRC 104272.</title>
        <authorList>
            <person name="Komaki H."/>
            <person name="Tamura T."/>
        </authorList>
    </citation>
    <scope>NUCLEOTIDE SEQUENCE [LARGE SCALE GENOMIC DNA]</scope>
    <source>
        <strain evidence="2 3">NBRC 104272</strain>
    </source>
</reference>
<evidence type="ECO:0000313" key="2">
    <source>
        <dbReference type="EMBL" id="GIG79868.1"/>
    </source>
</evidence>
<dbReference type="InterPro" id="IPR050445">
    <property type="entry name" value="Bact_polysacc_biosynth/exp"/>
</dbReference>
<comment type="caution">
    <text evidence="2">The sequence shown here is derived from an EMBL/GenBank/DDBJ whole genome shotgun (WGS) entry which is preliminary data.</text>
</comment>
<evidence type="ECO:0008006" key="4">
    <source>
        <dbReference type="Google" id="ProtNLM"/>
    </source>
</evidence>
<gene>
    <name evidence="2" type="ORF">Pka01_29950</name>
</gene>
<name>A0A8J3LVH6_9ACTN</name>
<sequence length="425" mass="44200">MEGENLSPAYSSTPSEGHGELDMILSPHSRDIAEYGSVLRRRWQVFLSCLATGMIGGAVLLLETPASFMSTAQVQVFPTGMQEQLNLITPRQREPLNLDTESQIAQSTVVASIAAQGLNYADPEGLREMVDVNVPPNSAILAISFTTTDPGSAAKGAQAFADAYLQNRFRSAMDALTAEQKVIAAKLRQVNADLAKAAAAVSVQAPGSAARAVAAHRQTVLARQASNLTVKYDALKTVAITPGTVISPARPPVEPSAPSAPIHLGSGLFLGLVCGAGAAFARDRLDTRLRRAGDVERLTGLPMLAETTGRPEAVISRELAAIAVTALGDGRHTLLLDDLGDEGRGRSMAEGLRAALAPLAPISVATERGTGPGAAMLLAPLGSTTSADVAEAVRRLARQGVRVLGVVALPPRPAAPVPDQAEQVT</sequence>
<dbReference type="GO" id="GO:0004713">
    <property type="term" value="F:protein tyrosine kinase activity"/>
    <property type="evidence" value="ECO:0007669"/>
    <property type="project" value="TreeGrafter"/>
</dbReference>
<dbReference type="EMBL" id="BONV01000011">
    <property type="protein sequence ID" value="GIG79868.1"/>
    <property type="molecule type" value="Genomic_DNA"/>
</dbReference>
<evidence type="ECO:0000256" key="1">
    <source>
        <dbReference type="SAM" id="MobiDB-lite"/>
    </source>
</evidence>
<organism evidence="2 3">
    <name type="scientific">Planotetraspora kaengkrachanensis</name>
    <dbReference type="NCBI Taxonomy" id="575193"/>
    <lineage>
        <taxon>Bacteria</taxon>
        <taxon>Bacillati</taxon>
        <taxon>Actinomycetota</taxon>
        <taxon>Actinomycetes</taxon>
        <taxon>Streptosporangiales</taxon>
        <taxon>Streptosporangiaceae</taxon>
        <taxon>Planotetraspora</taxon>
    </lineage>
</organism>
<dbReference type="PANTHER" id="PTHR32309:SF13">
    <property type="entry name" value="FERRIC ENTEROBACTIN TRANSPORT PROTEIN FEPE"/>
    <property type="match status" value="1"/>
</dbReference>